<reference evidence="2 3" key="1">
    <citation type="submission" date="2023-12" db="EMBL/GenBank/DDBJ databases">
        <title>Baltic Sea Cyanobacteria.</title>
        <authorList>
            <person name="Delbaje E."/>
            <person name="Fewer D.P."/>
            <person name="Shishido T.K."/>
        </authorList>
    </citation>
    <scope>NUCLEOTIDE SEQUENCE [LARGE SCALE GENOMIC DNA]</scope>
    <source>
        <strain evidence="2 3">UHCC 0139</strain>
    </source>
</reference>
<keyword evidence="1" id="KW-1133">Transmembrane helix</keyword>
<feature type="transmembrane region" description="Helical" evidence="1">
    <location>
        <begin position="107"/>
        <end position="126"/>
    </location>
</feature>
<protein>
    <submittedName>
        <fullName evidence="2">Uncharacterized protein</fullName>
    </submittedName>
</protein>
<dbReference type="EMBL" id="JAYGHX010000002">
    <property type="protein sequence ID" value="MEA5390359.1"/>
    <property type="molecule type" value="Genomic_DNA"/>
</dbReference>
<keyword evidence="3" id="KW-1185">Reference proteome</keyword>
<keyword evidence="1" id="KW-0812">Transmembrane</keyword>
<feature type="transmembrane region" description="Helical" evidence="1">
    <location>
        <begin position="38"/>
        <end position="58"/>
    </location>
</feature>
<name>A0ABU5RRE2_9CYAN</name>
<organism evidence="2 3">
    <name type="scientific">Cyanobium gracile UHCC 0139</name>
    <dbReference type="NCBI Taxonomy" id="3110308"/>
    <lineage>
        <taxon>Bacteria</taxon>
        <taxon>Bacillati</taxon>
        <taxon>Cyanobacteriota</taxon>
        <taxon>Cyanophyceae</taxon>
        <taxon>Synechococcales</taxon>
        <taxon>Prochlorococcaceae</taxon>
        <taxon>Cyanobium</taxon>
    </lineage>
</organism>
<proteinExistence type="predicted"/>
<gene>
    <name evidence="2" type="ORF">VB738_03695</name>
</gene>
<evidence type="ECO:0000256" key="1">
    <source>
        <dbReference type="SAM" id="Phobius"/>
    </source>
</evidence>
<keyword evidence="1" id="KW-0472">Membrane</keyword>
<feature type="transmembrane region" description="Helical" evidence="1">
    <location>
        <begin position="70"/>
        <end position="92"/>
    </location>
</feature>
<sequence length="136" mass="14289">MPILRAAATYFALVFAAGVVLGAVRVPLLVPRLGERLAELLEMPWMALAMVLAARLVVRRQLPGCGPLTRAAAGALALAFMVAAELAVGLVLRQLPLREILIGRDPVSGAVYLALLLLYALLPLLLGRGSTTTAVP</sequence>
<evidence type="ECO:0000313" key="2">
    <source>
        <dbReference type="EMBL" id="MEA5390359.1"/>
    </source>
</evidence>
<accession>A0ABU5RRE2</accession>
<dbReference type="RefSeq" id="WP_323304467.1">
    <property type="nucleotide sequence ID" value="NZ_JAYGHX010000002.1"/>
</dbReference>
<evidence type="ECO:0000313" key="3">
    <source>
        <dbReference type="Proteomes" id="UP001304461"/>
    </source>
</evidence>
<dbReference type="Proteomes" id="UP001304461">
    <property type="component" value="Unassembled WGS sequence"/>
</dbReference>
<comment type="caution">
    <text evidence="2">The sequence shown here is derived from an EMBL/GenBank/DDBJ whole genome shotgun (WGS) entry which is preliminary data.</text>
</comment>